<evidence type="ECO:0000256" key="3">
    <source>
        <dbReference type="ARBA" id="ARBA00022448"/>
    </source>
</evidence>
<dbReference type="PROSITE" id="PS50893">
    <property type="entry name" value="ABC_TRANSPORTER_2"/>
    <property type="match status" value="2"/>
</dbReference>
<evidence type="ECO:0000259" key="6">
    <source>
        <dbReference type="PROSITE" id="PS50893"/>
    </source>
</evidence>
<dbReference type="Gene3D" id="3.40.50.300">
    <property type="entry name" value="P-loop containing nucleotide triphosphate hydrolases"/>
    <property type="match status" value="2"/>
</dbReference>
<dbReference type="GO" id="GO:0005524">
    <property type="term" value="F:ATP binding"/>
    <property type="evidence" value="ECO:0007669"/>
    <property type="project" value="UniProtKB-KW"/>
</dbReference>
<protein>
    <submittedName>
        <fullName evidence="7">Peptide/nickel transport system ATP-binding protein</fullName>
    </submittedName>
</protein>
<dbReference type="Pfam" id="PF08352">
    <property type="entry name" value="oligo_HPY"/>
    <property type="match status" value="1"/>
</dbReference>
<comment type="subcellular location">
    <subcellularLocation>
        <location evidence="1">Cell inner membrane</location>
        <topology evidence="1">Peripheral membrane protein</topology>
    </subcellularLocation>
</comment>
<feature type="domain" description="ABC transporter" evidence="6">
    <location>
        <begin position="7"/>
        <end position="258"/>
    </location>
</feature>
<dbReference type="Pfam" id="PF00005">
    <property type="entry name" value="ABC_tran"/>
    <property type="match status" value="2"/>
</dbReference>
<evidence type="ECO:0000256" key="5">
    <source>
        <dbReference type="ARBA" id="ARBA00022840"/>
    </source>
</evidence>
<keyword evidence="3" id="KW-0813">Transport</keyword>
<evidence type="ECO:0000256" key="2">
    <source>
        <dbReference type="ARBA" id="ARBA00005417"/>
    </source>
</evidence>
<gene>
    <name evidence="7" type="ORF">SAMN02745911_2894</name>
</gene>
<sequence length="540" mass="58426">MTPAPLLNVRGLTLSAGPDRAGAATIVDNVSFSLEPGKVIGLIGESGAGKSTLGLASIGHLRSGIHHVSGSVELQGQDLYALSPRALLKLKGDTVSYVAQSAAAAFSPNHRLIDQVIEAAVWHGTLTRQQALARAKELFALLTLPDPENFGNKYPHQASGGQLQRAMTAMALCSNPALVVFDEPTTALDVTTQIDVLLAIKNAIRITRTAAVYITHDLAVVAQIADNIMVLRHGKTVEYGSTEDIIERPRQDYTRALVSVRRHRHDASDTSASKRLEISGIAASYGKMPVLHDVSVFVEEGRTLAIVGESGSGKSTLARVAMGLMEPTKGHIVLDGRRLPASVTKRNRDDLRRVQIINQIPDVALNPRHTIERIISRPLKLYFGMRAAERRARVRDLLAEIELPESIAHRFPAELSGGQKQRVCIARALAAQPDVIVCDEPTSALDPLVADGVLKLLRKLQVERGVSYLFITHDLETVEAIADSIAVMREGRLIRFGSKQAVLSPPFDSYTAQLLESVPKMQRGWLETVRPSPALGAVPA</sequence>
<dbReference type="SUPFAM" id="SSF52540">
    <property type="entry name" value="P-loop containing nucleoside triphosphate hydrolases"/>
    <property type="match status" value="2"/>
</dbReference>
<proteinExistence type="inferred from homology"/>
<accession>A0ABY1IND3</accession>
<keyword evidence="4" id="KW-0547">Nucleotide-binding</keyword>
<keyword evidence="5 7" id="KW-0067">ATP-binding</keyword>
<evidence type="ECO:0000256" key="4">
    <source>
        <dbReference type="ARBA" id="ARBA00022741"/>
    </source>
</evidence>
<evidence type="ECO:0000313" key="8">
    <source>
        <dbReference type="Proteomes" id="UP000184290"/>
    </source>
</evidence>
<evidence type="ECO:0000256" key="1">
    <source>
        <dbReference type="ARBA" id="ARBA00004417"/>
    </source>
</evidence>
<dbReference type="InterPro" id="IPR050319">
    <property type="entry name" value="ABC_transp_ATP-bind"/>
</dbReference>
<dbReference type="InterPro" id="IPR003439">
    <property type="entry name" value="ABC_transporter-like_ATP-bd"/>
</dbReference>
<evidence type="ECO:0000313" key="7">
    <source>
        <dbReference type="EMBL" id="SHJ56860.1"/>
    </source>
</evidence>
<dbReference type="Proteomes" id="UP000184290">
    <property type="component" value="Unassembled WGS sequence"/>
</dbReference>
<dbReference type="PANTHER" id="PTHR43776">
    <property type="entry name" value="TRANSPORT ATP-BINDING PROTEIN"/>
    <property type="match status" value="1"/>
</dbReference>
<name>A0ABY1IND3_9HYPH</name>
<dbReference type="PANTHER" id="PTHR43776:SF7">
    <property type="entry name" value="D,D-DIPEPTIDE TRANSPORT ATP-BINDING PROTEIN DDPF-RELATED"/>
    <property type="match status" value="1"/>
</dbReference>
<dbReference type="InterPro" id="IPR013563">
    <property type="entry name" value="Oligopep_ABC_C"/>
</dbReference>
<dbReference type="EMBL" id="FQZC01000003">
    <property type="protein sequence ID" value="SHJ56860.1"/>
    <property type="molecule type" value="Genomic_DNA"/>
</dbReference>
<dbReference type="InterPro" id="IPR027417">
    <property type="entry name" value="P-loop_NTPase"/>
</dbReference>
<dbReference type="InterPro" id="IPR003593">
    <property type="entry name" value="AAA+_ATPase"/>
</dbReference>
<dbReference type="InterPro" id="IPR017871">
    <property type="entry name" value="ABC_transporter-like_CS"/>
</dbReference>
<reference evidence="7 8" key="1">
    <citation type="submission" date="2016-11" db="EMBL/GenBank/DDBJ databases">
        <authorList>
            <person name="Varghese N."/>
            <person name="Submissions S."/>
        </authorList>
    </citation>
    <scope>NUCLEOTIDE SEQUENCE [LARGE SCALE GENOMIC DNA]</scope>
    <source>
        <strain evidence="7 8">DSM 21988</strain>
    </source>
</reference>
<comment type="caution">
    <text evidence="7">The sequence shown here is derived from an EMBL/GenBank/DDBJ whole genome shotgun (WGS) entry which is preliminary data.</text>
</comment>
<dbReference type="RefSeq" id="WP_060606325.1">
    <property type="nucleotide sequence ID" value="NZ_FQZC01000003.1"/>
</dbReference>
<comment type="similarity">
    <text evidence="2">Belongs to the ABC transporter superfamily.</text>
</comment>
<dbReference type="PROSITE" id="PS00211">
    <property type="entry name" value="ABC_TRANSPORTER_1"/>
    <property type="match status" value="1"/>
</dbReference>
<dbReference type="CDD" id="cd03257">
    <property type="entry name" value="ABC_NikE_OppD_transporters"/>
    <property type="match status" value="2"/>
</dbReference>
<keyword evidence="8" id="KW-1185">Reference proteome</keyword>
<feature type="domain" description="ABC transporter" evidence="6">
    <location>
        <begin position="276"/>
        <end position="515"/>
    </location>
</feature>
<dbReference type="SMART" id="SM00382">
    <property type="entry name" value="AAA"/>
    <property type="match status" value="2"/>
</dbReference>
<organism evidence="7 8">
    <name type="scientific">Aureimonas altamirensis DSM 21988</name>
    <dbReference type="NCBI Taxonomy" id="1121026"/>
    <lineage>
        <taxon>Bacteria</taxon>
        <taxon>Pseudomonadati</taxon>
        <taxon>Pseudomonadota</taxon>
        <taxon>Alphaproteobacteria</taxon>
        <taxon>Hyphomicrobiales</taxon>
        <taxon>Aurantimonadaceae</taxon>
        <taxon>Aureimonas</taxon>
    </lineage>
</organism>